<dbReference type="Gene3D" id="1.10.510.10">
    <property type="entry name" value="Transferase(Phosphotransferase) domain 1"/>
    <property type="match status" value="1"/>
</dbReference>
<sequence length="866" mass="97036">MSISSSQYADLLHLVQGNPELADKIRTLRLGLEADDLLEHFKYDAVIDQNCTTHTEYERNGSHAIRIVKRKWYRRPDPIGWGIYGKVWLESDEANNRRAVKVVQKDLMERDSIDYKREILALAKFSKPQYQQQEVLVSFLGWLEDPSNLYLYMEFFPLGDLESHISESIPEEEVKDITTNLLNGLRIIHAEQFTHRDLKPRQHLRGPKAPGRPMVALYTSIGTPKYTAPEVSGDLDTDEPTSIYDNAADMWSLGCVVFRIATQQDPFPTRRDVRRFCDGRTPFPDRPLRGKMCLDGVEFVKALISPLPTERISAEVALGMAWIQNRNRTTLVAADDEWVDGASHMSTPGRSTSFIDFDKAPKDQIATTSDEFCSPLGHPSSGTGKVPSTPKGGLTIRSGKTQAQPTRRRPELPEARTAEPTLPSSRSPFSLSHTDPPRHKISNSRGKVPSQQHHSKPDSASAQALRRSPAVFEEHKAKRSHAAGQTRNPQQDDRSEVAGASSEIVSPQGHSGTLRDGKVTSTRQPGRRQRYPAKQSSQSERSELPEPILSGVEGHTSVFKAHVVPENHTLNIIAIHGMENTADGAWTHIDGGVEVNWLTHPDMLPKALPTASIYTFEWRMPFGSGIISGVLWRRGFELRHKWQEALTRTPKPTVVIACDFGGLVLASALAQAEGRRDAQAWLLDSLRGLVFLGTPFRGADDEGLKRWEAYHSHIVQLCQAKSDLSALDWLSRGRLINILSIVHTPFLKEICQGLERAITNHNRTIPTVCYYEIHDTKFKRNPLTFKRPAKPGVLVESTDAWPGITSVHQAGLPTDHRGLNKFAGPHDPSYRKLRDQILAFVGDTVPRTLPSERDYDDVHVEEYAAR</sequence>
<keyword evidence="5" id="KW-0418">Kinase</keyword>
<dbReference type="GO" id="GO:0034045">
    <property type="term" value="C:phagophore assembly site membrane"/>
    <property type="evidence" value="ECO:0007669"/>
    <property type="project" value="UniProtKB-SubCell"/>
</dbReference>
<dbReference type="Gene3D" id="3.40.50.1820">
    <property type="entry name" value="alpha/beta hydrolase"/>
    <property type="match status" value="1"/>
</dbReference>
<accession>A0A8G1RZZ4</accession>
<evidence type="ECO:0000313" key="5">
    <source>
        <dbReference type="EMBL" id="RAK82138.1"/>
    </source>
</evidence>
<dbReference type="InterPro" id="IPR045269">
    <property type="entry name" value="Atg1-like"/>
</dbReference>
<feature type="domain" description="Protein kinase" evidence="4">
    <location>
        <begin position="73"/>
        <end position="323"/>
    </location>
</feature>
<dbReference type="GO" id="GO:0005524">
    <property type="term" value="F:ATP binding"/>
    <property type="evidence" value="ECO:0007669"/>
    <property type="project" value="InterPro"/>
</dbReference>
<dbReference type="InterPro" id="IPR029058">
    <property type="entry name" value="AB_hydrolase_fold"/>
</dbReference>
<dbReference type="PROSITE" id="PS50011">
    <property type="entry name" value="PROTEIN_KINASE_DOM"/>
    <property type="match status" value="1"/>
</dbReference>
<dbReference type="AlphaFoldDB" id="A0A8G1RZZ4"/>
<name>A0A8G1RZZ4_9EURO</name>
<gene>
    <name evidence="5" type="ORF">BO72DRAFT_491759</name>
</gene>
<dbReference type="OrthoDB" id="10252171at2759"/>
<feature type="compositionally biased region" description="Basic and acidic residues" evidence="3">
    <location>
        <begin position="408"/>
        <end position="417"/>
    </location>
</feature>
<dbReference type="SUPFAM" id="SSF56112">
    <property type="entry name" value="Protein kinase-like (PK-like)"/>
    <property type="match status" value="1"/>
</dbReference>
<evidence type="ECO:0000256" key="2">
    <source>
        <dbReference type="ARBA" id="ARBA00030237"/>
    </source>
</evidence>
<dbReference type="Pfam" id="PF00069">
    <property type="entry name" value="Pkinase"/>
    <property type="match status" value="1"/>
</dbReference>
<protein>
    <recommendedName>
        <fullName evidence="2">Autophagy-related protein 1</fullName>
    </recommendedName>
</protein>
<dbReference type="GeneID" id="63865548"/>
<evidence type="ECO:0000256" key="3">
    <source>
        <dbReference type="SAM" id="MobiDB-lite"/>
    </source>
</evidence>
<feature type="region of interest" description="Disordered" evidence="3">
    <location>
        <begin position="369"/>
        <end position="545"/>
    </location>
</feature>
<keyword evidence="6" id="KW-1185">Reference proteome</keyword>
<evidence type="ECO:0000256" key="1">
    <source>
        <dbReference type="ARBA" id="ARBA00004623"/>
    </source>
</evidence>
<dbReference type="InterPro" id="IPR000719">
    <property type="entry name" value="Prot_kinase_dom"/>
</dbReference>
<dbReference type="InterPro" id="IPR011009">
    <property type="entry name" value="Kinase-like_dom_sf"/>
</dbReference>
<evidence type="ECO:0000313" key="6">
    <source>
        <dbReference type="Proteomes" id="UP000249789"/>
    </source>
</evidence>
<dbReference type="GO" id="GO:0004674">
    <property type="term" value="F:protein serine/threonine kinase activity"/>
    <property type="evidence" value="ECO:0007669"/>
    <property type="project" value="InterPro"/>
</dbReference>
<dbReference type="Proteomes" id="UP000249789">
    <property type="component" value="Unassembled WGS sequence"/>
</dbReference>
<comment type="subcellular location">
    <subcellularLocation>
        <location evidence="1">Preautophagosomal structure membrane</location>
        <topology evidence="1">Peripheral membrane protein</topology>
    </subcellularLocation>
</comment>
<organism evidence="5 6">
    <name type="scientific">Aspergillus fijiensis CBS 313.89</name>
    <dbReference type="NCBI Taxonomy" id="1448319"/>
    <lineage>
        <taxon>Eukaryota</taxon>
        <taxon>Fungi</taxon>
        <taxon>Dikarya</taxon>
        <taxon>Ascomycota</taxon>
        <taxon>Pezizomycotina</taxon>
        <taxon>Eurotiomycetes</taxon>
        <taxon>Eurotiomycetidae</taxon>
        <taxon>Eurotiales</taxon>
        <taxon>Aspergillaceae</taxon>
        <taxon>Aspergillus</taxon>
    </lineage>
</organism>
<keyword evidence="5" id="KW-0808">Transferase</keyword>
<evidence type="ECO:0000259" key="4">
    <source>
        <dbReference type="PROSITE" id="PS50011"/>
    </source>
</evidence>
<dbReference type="EMBL" id="KZ824623">
    <property type="protein sequence ID" value="RAK82138.1"/>
    <property type="molecule type" value="Genomic_DNA"/>
</dbReference>
<dbReference type="PANTHER" id="PTHR24348">
    <property type="entry name" value="SERINE/THREONINE-PROTEIN KINASE UNC-51-RELATED"/>
    <property type="match status" value="1"/>
</dbReference>
<dbReference type="VEuPathDB" id="FungiDB:BO72DRAFT_491759"/>
<dbReference type="GO" id="GO:0010506">
    <property type="term" value="P:regulation of autophagy"/>
    <property type="evidence" value="ECO:0007669"/>
    <property type="project" value="InterPro"/>
</dbReference>
<feature type="compositionally biased region" description="Polar residues" evidence="3">
    <location>
        <begin position="443"/>
        <end position="462"/>
    </location>
</feature>
<reference evidence="5 6" key="1">
    <citation type="submission" date="2018-02" db="EMBL/GenBank/DDBJ databases">
        <title>The genomes of Aspergillus section Nigri reveals drivers in fungal speciation.</title>
        <authorList>
            <consortium name="DOE Joint Genome Institute"/>
            <person name="Vesth T.C."/>
            <person name="Nybo J."/>
            <person name="Theobald S."/>
            <person name="Brandl J."/>
            <person name="Frisvad J.C."/>
            <person name="Nielsen K.F."/>
            <person name="Lyhne E.K."/>
            <person name="Kogle M.E."/>
            <person name="Kuo A."/>
            <person name="Riley R."/>
            <person name="Clum A."/>
            <person name="Nolan M."/>
            <person name="Lipzen A."/>
            <person name="Salamov A."/>
            <person name="Henrissat B."/>
            <person name="Wiebenga A."/>
            <person name="De vries R.P."/>
            <person name="Grigoriev I.V."/>
            <person name="Mortensen U.H."/>
            <person name="Andersen M.R."/>
            <person name="Baker S.E."/>
        </authorList>
    </citation>
    <scope>NUCLEOTIDE SEQUENCE [LARGE SCALE GENOMIC DNA]</scope>
    <source>
        <strain evidence="5 6">CBS 313.89</strain>
    </source>
</reference>
<proteinExistence type="predicted"/>
<dbReference type="SUPFAM" id="SSF53474">
    <property type="entry name" value="alpha/beta-Hydrolases"/>
    <property type="match status" value="1"/>
</dbReference>
<dbReference type="RefSeq" id="XP_040806148.1">
    <property type="nucleotide sequence ID" value="XM_040948215.1"/>
</dbReference>
<feature type="compositionally biased region" description="Polar residues" evidence="3">
    <location>
        <begin position="422"/>
        <end position="433"/>
    </location>
</feature>